<comment type="subcellular location">
    <subcellularLocation>
        <location evidence="1">Nucleus</location>
    </subcellularLocation>
</comment>
<sequence>MKNVDFLSCKEEREQDGFFKVLQGADISSEIKRAIPHDLVKTLSENDLSRKMKIKTEWGRSWKVEISKNPRFYFMEKAGWETFVRENFLGDSELLTFIHKGKMRFTLIIYNKDGKEMLQPRQAAPFLASSSRIKTEDVKKEEVVVSSELSSLDPVTPAAESNGRRKLNFGKMKAEESQSSKRAKTKFRDSAGASSSSATGFTISIKKSYLNFLAIPVSFAKDHMQEGRTMFKIHDSEMKKSWDVAYVKRNTNTVFSAGWIQLVKEYPLRLGNTCKFTVINPTELRLDVLKP</sequence>
<dbReference type="PROSITE" id="PS50863">
    <property type="entry name" value="B3"/>
    <property type="match status" value="2"/>
</dbReference>
<accession>A0A087HD26</accession>
<evidence type="ECO:0000256" key="5">
    <source>
        <dbReference type="ARBA" id="ARBA00023242"/>
    </source>
</evidence>
<dbReference type="SUPFAM" id="SSF101936">
    <property type="entry name" value="DNA-binding pseudobarrel domain"/>
    <property type="match status" value="2"/>
</dbReference>
<keyword evidence="9" id="KW-1185">Reference proteome</keyword>
<feature type="region of interest" description="Disordered" evidence="6">
    <location>
        <begin position="155"/>
        <end position="197"/>
    </location>
</feature>
<evidence type="ECO:0000256" key="6">
    <source>
        <dbReference type="SAM" id="MobiDB-lite"/>
    </source>
</evidence>
<dbReference type="InterPro" id="IPR050655">
    <property type="entry name" value="Plant_B3_domain"/>
</dbReference>
<dbReference type="Gene3D" id="2.40.330.10">
    <property type="entry name" value="DNA-binding pseudobarrel domain"/>
    <property type="match status" value="2"/>
</dbReference>
<dbReference type="PANTHER" id="PTHR31920:SF122">
    <property type="entry name" value="B3 DOMAIN-CONTAINING PROTEIN REM23"/>
    <property type="match status" value="1"/>
</dbReference>
<evidence type="ECO:0000256" key="3">
    <source>
        <dbReference type="ARBA" id="ARBA00023125"/>
    </source>
</evidence>
<proteinExistence type="predicted"/>
<dbReference type="InterPro" id="IPR015300">
    <property type="entry name" value="DNA-bd_pseudobarrel_sf"/>
</dbReference>
<dbReference type="PANTHER" id="PTHR31920">
    <property type="entry name" value="B3 DOMAIN-CONTAINING"/>
    <property type="match status" value="1"/>
</dbReference>
<dbReference type="OrthoDB" id="1040181at2759"/>
<name>A0A087HD26_ARAAL</name>
<dbReference type="OMA" id="LWCKEER"/>
<dbReference type="GO" id="GO:0005634">
    <property type="term" value="C:nucleus"/>
    <property type="evidence" value="ECO:0007669"/>
    <property type="project" value="UniProtKB-SubCell"/>
</dbReference>
<evidence type="ECO:0000256" key="4">
    <source>
        <dbReference type="ARBA" id="ARBA00023163"/>
    </source>
</evidence>
<keyword evidence="2" id="KW-0805">Transcription regulation</keyword>
<reference evidence="9" key="1">
    <citation type="journal article" date="2015" name="Nat. Plants">
        <title>Genome expansion of Arabis alpina linked with retrotransposition and reduced symmetric DNA methylation.</title>
        <authorList>
            <person name="Willing E.M."/>
            <person name="Rawat V."/>
            <person name="Mandakova T."/>
            <person name="Maumus F."/>
            <person name="James G.V."/>
            <person name="Nordstroem K.J."/>
            <person name="Becker C."/>
            <person name="Warthmann N."/>
            <person name="Chica C."/>
            <person name="Szarzynska B."/>
            <person name="Zytnicki M."/>
            <person name="Albani M.C."/>
            <person name="Kiefer C."/>
            <person name="Bergonzi S."/>
            <person name="Castaings L."/>
            <person name="Mateos J.L."/>
            <person name="Berns M.C."/>
            <person name="Bujdoso N."/>
            <person name="Piofczyk T."/>
            <person name="de Lorenzo L."/>
            <person name="Barrero-Sicilia C."/>
            <person name="Mateos I."/>
            <person name="Piednoel M."/>
            <person name="Hagmann J."/>
            <person name="Chen-Min-Tao R."/>
            <person name="Iglesias-Fernandez R."/>
            <person name="Schuster S.C."/>
            <person name="Alonso-Blanco C."/>
            <person name="Roudier F."/>
            <person name="Carbonero P."/>
            <person name="Paz-Ares J."/>
            <person name="Davis S.J."/>
            <person name="Pecinka A."/>
            <person name="Quesneville H."/>
            <person name="Colot V."/>
            <person name="Lysak M.A."/>
            <person name="Weigel D."/>
            <person name="Coupland G."/>
            <person name="Schneeberger K."/>
        </authorList>
    </citation>
    <scope>NUCLEOTIDE SEQUENCE [LARGE SCALE GENOMIC DNA]</scope>
    <source>
        <strain evidence="9">cv. Pajares</strain>
    </source>
</reference>
<dbReference type="GO" id="GO:0003677">
    <property type="term" value="F:DNA binding"/>
    <property type="evidence" value="ECO:0007669"/>
    <property type="project" value="UniProtKB-KW"/>
</dbReference>
<dbReference type="EMBL" id="CM002871">
    <property type="protein sequence ID" value="KFK40028.1"/>
    <property type="molecule type" value="Genomic_DNA"/>
</dbReference>
<dbReference type="Gramene" id="KFK40028">
    <property type="protein sequence ID" value="KFK40028"/>
    <property type="gene ID" value="AALP_AA3G320700"/>
</dbReference>
<dbReference type="InterPro" id="IPR003340">
    <property type="entry name" value="B3_DNA-bd"/>
</dbReference>
<evidence type="ECO:0000259" key="7">
    <source>
        <dbReference type="PROSITE" id="PS50863"/>
    </source>
</evidence>
<evidence type="ECO:0000313" key="9">
    <source>
        <dbReference type="Proteomes" id="UP000029120"/>
    </source>
</evidence>
<organism evidence="8 9">
    <name type="scientific">Arabis alpina</name>
    <name type="common">Alpine rock-cress</name>
    <dbReference type="NCBI Taxonomy" id="50452"/>
    <lineage>
        <taxon>Eukaryota</taxon>
        <taxon>Viridiplantae</taxon>
        <taxon>Streptophyta</taxon>
        <taxon>Embryophyta</taxon>
        <taxon>Tracheophyta</taxon>
        <taxon>Spermatophyta</taxon>
        <taxon>Magnoliopsida</taxon>
        <taxon>eudicotyledons</taxon>
        <taxon>Gunneridae</taxon>
        <taxon>Pentapetalae</taxon>
        <taxon>rosids</taxon>
        <taxon>malvids</taxon>
        <taxon>Brassicales</taxon>
        <taxon>Brassicaceae</taxon>
        <taxon>Arabideae</taxon>
        <taxon>Arabis</taxon>
    </lineage>
</organism>
<evidence type="ECO:0000256" key="2">
    <source>
        <dbReference type="ARBA" id="ARBA00023015"/>
    </source>
</evidence>
<dbReference type="Proteomes" id="UP000029120">
    <property type="component" value="Chromosome 3"/>
</dbReference>
<evidence type="ECO:0000313" key="8">
    <source>
        <dbReference type="EMBL" id="KFK40028.1"/>
    </source>
</evidence>
<protein>
    <recommendedName>
        <fullName evidence="7">TF-B3 domain-containing protein</fullName>
    </recommendedName>
</protein>
<dbReference type="Pfam" id="PF02362">
    <property type="entry name" value="B3"/>
    <property type="match status" value="2"/>
</dbReference>
<dbReference type="SMART" id="SM01019">
    <property type="entry name" value="B3"/>
    <property type="match status" value="2"/>
</dbReference>
<feature type="domain" description="TF-B3" evidence="7">
    <location>
        <begin position="198"/>
        <end position="291"/>
    </location>
</feature>
<dbReference type="CDD" id="cd10017">
    <property type="entry name" value="B3_DNA"/>
    <property type="match status" value="2"/>
</dbReference>
<evidence type="ECO:0000256" key="1">
    <source>
        <dbReference type="ARBA" id="ARBA00004123"/>
    </source>
</evidence>
<keyword evidence="5" id="KW-0539">Nucleus</keyword>
<feature type="domain" description="TF-B3" evidence="7">
    <location>
        <begin position="18"/>
        <end position="113"/>
    </location>
</feature>
<dbReference type="AlphaFoldDB" id="A0A087HD26"/>
<keyword evidence="4" id="KW-0804">Transcription</keyword>
<keyword evidence="3" id="KW-0238">DNA-binding</keyword>
<gene>
    <name evidence="8" type="ordered locus">AALP_Aa3g320700</name>
</gene>